<sequence>MPSLSKQITSLSLVLAAALVIVLGSFGWWAASRIDDRSMARETRAVQTGLEEIAERLPIEQDSSAIWDDAVTNLRSNDEAWIAENLAEWMSEYFGHNRVYILDSDNRLVRAVANGKLVSPAMFETDQAAIAPLVGALRAQMALASKGLANSTEAVTGMGEEDFAVLGDGTPAIVSVRPIVPSTDAVPQTSGTEYLHISIRFIDGSVTAAISEKFEVNELAFERVARSDGDRIASPVLSADGRIVGFFTWTPDEPAYQLIRETGPAVAAGVTLAALAVFLLLRRLQRTSVQLENSKAHASFLAFHDALTKIPNRALFEDRLEQALANMRRNGSKLALHFIDLDRFKHVNDTLGHPAGDDLIRKAASRLTDLVDDIDTVARLGGDEFAIIQFAVADTSEALALSQKIVDSLALAFDLNGGQVHVGASVGVVVTSNMATQAEDLMRHADIALYEAKAGGRGKFELFADNLGEAVRDKRLLETDLREALNTGEGLHLVYQPLLDTRAGEIAGVEALVRWQHPSRGRMSPAEFIELAEERGLIDQLGMWVMREACRFAASSSVPWVAVNVSPIQFRDEHFARRVFNLLAETGLPPKRLEIEVTEGLLLQNSPVVQSTLMLLRAKGIRVALDDFGTGYSSITYLRNHGVDKLKIDRSFTAQLGQNEEIDSIVRSIIDLGRAMRIVVAAEGVETEDQRELLSEMGCNQLQGFLLSRPLTPEKLELMLQRWLPSRRADRDGHDDRRLGGAR</sequence>
<dbReference type="RefSeq" id="WP_262165168.1">
    <property type="nucleotide sequence ID" value="NZ_CP104964.1"/>
</dbReference>
<evidence type="ECO:0000259" key="2">
    <source>
        <dbReference type="PROSITE" id="PS50883"/>
    </source>
</evidence>
<evidence type="ECO:0000313" key="4">
    <source>
        <dbReference type="EMBL" id="UXN67742.1"/>
    </source>
</evidence>
<dbReference type="Pfam" id="PF05228">
    <property type="entry name" value="CHASE4"/>
    <property type="match status" value="1"/>
</dbReference>
<feature type="domain" description="EAL" evidence="2">
    <location>
        <begin position="474"/>
        <end position="724"/>
    </location>
</feature>
<dbReference type="SUPFAM" id="SSF141868">
    <property type="entry name" value="EAL domain-like"/>
    <property type="match status" value="1"/>
</dbReference>
<gene>
    <name evidence="4" type="ORF">N8A98_01370</name>
</gene>
<dbReference type="Gene3D" id="3.20.20.450">
    <property type="entry name" value="EAL domain"/>
    <property type="match status" value="1"/>
</dbReference>
<keyword evidence="1" id="KW-1133">Transmembrane helix</keyword>
<organism evidence="4 5">
    <name type="scientific">Devosia neptuniae</name>
    <dbReference type="NCBI Taxonomy" id="191302"/>
    <lineage>
        <taxon>Bacteria</taxon>
        <taxon>Pseudomonadati</taxon>
        <taxon>Pseudomonadota</taxon>
        <taxon>Alphaproteobacteria</taxon>
        <taxon>Hyphomicrobiales</taxon>
        <taxon>Devosiaceae</taxon>
        <taxon>Devosia</taxon>
    </lineage>
</organism>
<dbReference type="SMART" id="SM00267">
    <property type="entry name" value="GGDEF"/>
    <property type="match status" value="1"/>
</dbReference>
<name>A0ABY6C6E3_9HYPH</name>
<dbReference type="InterPro" id="IPR052155">
    <property type="entry name" value="Biofilm_reg_signaling"/>
</dbReference>
<dbReference type="SMART" id="SM00052">
    <property type="entry name" value="EAL"/>
    <property type="match status" value="1"/>
</dbReference>
<dbReference type="InterPro" id="IPR000160">
    <property type="entry name" value="GGDEF_dom"/>
</dbReference>
<dbReference type="PROSITE" id="PS50887">
    <property type="entry name" value="GGDEF"/>
    <property type="match status" value="1"/>
</dbReference>
<dbReference type="PROSITE" id="PS50883">
    <property type="entry name" value="EAL"/>
    <property type="match status" value="1"/>
</dbReference>
<dbReference type="InterPro" id="IPR007892">
    <property type="entry name" value="CHASE4"/>
</dbReference>
<protein>
    <submittedName>
        <fullName evidence="4">EAL domain-containing protein</fullName>
    </submittedName>
</protein>
<dbReference type="NCBIfam" id="TIGR00254">
    <property type="entry name" value="GGDEF"/>
    <property type="match status" value="1"/>
</dbReference>
<dbReference type="CDD" id="cd01949">
    <property type="entry name" value="GGDEF"/>
    <property type="match status" value="1"/>
</dbReference>
<dbReference type="EMBL" id="CP104964">
    <property type="protein sequence ID" value="UXN67742.1"/>
    <property type="molecule type" value="Genomic_DNA"/>
</dbReference>
<dbReference type="InterPro" id="IPR043128">
    <property type="entry name" value="Rev_trsase/Diguanyl_cyclase"/>
</dbReference>
<dbReference type="InterPro" id="IPR029787">
    <property type="entry name" value="Nucleotide_cyclase"/>
</dbReference>
<dbReference type="PANTHER" id="PTHR44757:SF2">
    <property type="entry name" value="BIOFILM ARCHITECTURE MAINTENANCE PROTEIN MBAA"/>
    <property type="match status" value="1"/>
</dbReference>
<feature type="domain" description="GGDEF" evidence="3">
    <location>
        <begin position="332"/>
        <end position="465"/>
    </location>
</feature>
<dbReference type="Pfam" id="PF00563">
    <property type="entry name" value="EAL"/>
    <property type="match status" value="1"/>
</dbReference>
<keyword evidence="1" id="KW-0472">Membrane</keyword>
<dbReference type="SUPFAM" id="SSF55073">
    <property type="entry name" value="Nucleotide cyclase"/>
    <property type="match status" value="1"/>
</dbReference>
<dbReference type="Gene3D" id="3.30.70.270">
    <property type="match status" value="1"/>
</dbReference>
<geneLocation type="plasmid" evidence="4 5">
    <name>p_unnamed1</name>
</geneLocation>
<dbReference type="InterPro" id="IPR035919">
    <property type="entry name" value="EAL_sf"/>
</dbReference>
<accession>A0ABY6C6E3</accession>
<dbReference type="InterPro" id="IPR001633">
    <property type="entry name" value="EAL_dom"/>
</dbReference>
<dbReference type="Pfam" id="PF00990">
    <property type="entry name" value="GGDEF"/>
    <property type="match status" value="1"/>
</dbReference>
<feature type="transmembrane region" description="Helical" evidence="1">
    <location>
        <begin position="12"/>
        <end position="31"/>
    </location>
</feature>
<reference evidence="4 5" key="1">
    <citation type="submission" date="2022-09" db="EMBL/GenBank/DDBJ databases">
        <title>Interaction between co-microsymbionts with complementary sets of symbiotic genes in legume-rhizobium systems.</title>
        <authorList>
            <person name="Safronova V."/>
            <person name="Sazanova A."/>
            <person name="Afonin A."/>
            <person name="Chirak E."/>
        </authorList>
    </citation>
    <scope>NUCLEOTIDE SEQUENCE [LARGE SCALE GENOMIC DNA]</scope>
    <source>
        <strain evidence="4 5">A18/4-1</strain>
        <plasmid evidence="4 5">p_unnamed1</plasmid>
    </source>
</reference>
<evidence type="ECO:0000256" key="1">
    <source>
        <dbReference type="SAM" id="Phobius"/>
    </source>
</evidence>
<evidence type="ECO:0000259" key="3">
    <source>
        <dbReference type="PROSITE" id="PS50887"/>
    </source>
</evidence>
<dbReference type="CDD" id="cd01948">
    <property type="entry name" value="EAL"/>
    <property type="match status" value="1"/>
</dbReference>
<dbReference type="PANTHER" id="PTHR44757">
    <property type="entry name" value="DIGUANYLATE CYCLASE DGCP"/>
    <property type="match status" value="1"/>
</dbReference>
<dbReference type="Proteomes" id="UP001061862">
    <property type="component" value="Plasmid p_unnamed1"/>
</dbReference>
<keyword evidence="4" id="KW-0614">Plasmid</keyword>
<keyword evidence="1" id="KW-0812">Transmembrane</keyword>
<proteinExistence type="predicted"/>
<keyword evidence="5" id="KW-1185">Reference proteome</keyword>
<evidence type="ECO:0000313" key="5">
    <source>
        <dbReference type="Proteomes" id="UP001061862"/>
    </source>
</evidence>